<keyword evidence="3" id="KW-1185">Reference proteome</keyword>
<evidence type="ECO:0000313" key="2">
    <source>
        <dbReference type="EMBL" id="KGO89421.1"/>
    </source>
</evidence>
<dbReference type="RefSeq" id="WP_026981301.1">
    <property type="nucleotide sequence ID" value="NZ_JRLW01000009.1"/>
</dbReference>
<dbReference type="GO" id="GO:0016757">
    <property type="term" value="F:glycosyltransferase activity"/>
    <property type="evidence" value="ECO:0007669"/>
    <property type="project" value="InterPro"/>
</dbReference>
<dbReference type="Gene3D" id="3.40.50.2000">
    <property type="entry name" value="Glycogen Phosphorylase B"/>
    <property type="match status" value="1"/>
</dbReference>
<evidence type="ECO:0000313" key="3">
    <source>
        <dbReference type="Proteomes" id="UP000030121"/>
    </source>
</evidence>
<dbReference type="PANTHER" id="PTHR12526">
    <property type="entry name" value="GLYCOSYLTRANSFERASE"/>
    <property type="match status" value="1"/>
</dbReference>
<dbReference type="EMBL" id="JRLW01000009">
    <property type="protein sequence ID" value="KGO89421.1"/>
    <property type="molecule type" value="Genomic_DNA"/>
</dbReference>
<dbReference type="Pfam" id="PF00534">
    <property type="entry name" value="Glycos_transf_1"/>
    <property type="match status" value="1"/>
</dbReference>
<feature type="domain" description="Glycosyl transferase family 1" evidence="1">
    <location>
        <begin position="198"/>
        <end position="349"/>
    </location>
</feature>
<dbReference type="PANTHER" id="PTHR12526:SF630">
    <property type="entry name" value="GLYCOSYLTRANSFERASE"/>
    <property type="match status" value="1"/>
</dbReference>
<keyword evidence="2" id="KW-0808">Transferase</keyword>
<accession>A0A0A2MCQ6</accession>
<dbReference type="OrthoDB" id="1395864at2"/>
<dbReference type="SUPFAM" id="SSF53756">
    <property type="entry name" value="UDP-Glycosyltransferase/glycogen phosphorylase"/>
    <property type="match status" value="1"/>
</dbReference>
<protein>
    <submittedName>
        <fullName evidence="2">Glycosyl transferase</fullName>
    </submittedName>
</protein>
<name>A0A0A2MCQ6_9FLAO</name>
<sequence length="375" mass="42790">MKFLIVSNAPIIKKQTGTFAYSPYIKEMKIWANYADEVAFCCPVWKDENGLLVSEIPFQFYKNFRLSDFDVKSFKTVLKGLIQIPFNFLVLFKAMFWADHIHLRCPGNVGLLASIVQIFFPWKKKTAKYAGNWDPKSKQPWSYRLQRWILSSMFLTKNMQVLVYGEWPKSTKNIKPFFTASYSESTILPLQTKSFDAIRFLFVGTLSPGKQPLYAVQLVEKLANKGYSVSLDLYGEGTERNSLEKYIEEKNLSAIMQLYGNKASDEIKNAYQNSHFLVLPSKSEGWPKVVAEAMFWGCVPIATPVSCVSSMLDSGKRGVLLTMDITTDVSEIESCLNSEENYNLTSKQGATWSRQFTLEFFESEVKQLLAGNIFS</sequence>
<reference evidence="2 3" key="1">
    <citation type="submission" date="2013-09" db="EMBL/GenBank/DDBJ databases">
        <authorList>
            <person name="Zeng Z."/>
            <person name="Chen C."/>
        </authorList>
    </citation>
    <scope>NUCLEOTIDE SEQUENCE [LARGE SCALE GENOMIC DNA]</scope>
    <source>
        <strain evidence="2 3">GH29-5</strain>
    </source>
</reference>
<comment type="caution">
    <text evidence="2">The sequence shown here is derived from an EMBL/GenBank/DDBJ whole genome shotgun (WGS) entry which is preliminary data.</text>
</comment>
<dbReference type="Proteomes" id="UP000030121">
    <property type="component" value="Unassembled WGS sequence"/>
</dbReference>
<dbReference type="eggNOG" id="COG0438">
    <property type="taxonomic scope" value="Bacteria"/>
</dbReference>
<dbReference type="AlphaFoldDB" id="A0A0A2MCQ6"/>
<dbReference type="InterPro" id="IPR001296">
    <property type="entry name" value="Glyco_trans_1"/>
</dbReference>
<proteinExistence type="predicted"/>
<organism evidence="2 3">
    <name type="scientific">Flavobacterium suncheonense GH29-5 = DSM 17707</name>
    <dbReference type="NCBI Taxonomy" id="1121899"/>
    <lineage>
        <taxon>Bacteria</taxon>
        <taxon>Pseudomonadati</taxon>
        <taxon>Bacteroidota</taxon>
        <taxon>Flavobacteriia</taxon>
        <taxon>Flavobacteriales</taxon>
        <taxon>Flavobacteriaceae</taxon>
        <taxon>Flavobacterium</taxon>
    </lineage>
</organism>
<dbReference type="STRING" id="1121899.GCA_000430025_00277"/>
<gene>
    <name evidence="2" type="ORF">Q764_08600</name>
</gene>
<evidence type="ECO:0000259" key="1">
    <source>
        <dbReference type="Pfam" id="PF00534"/>
    </source>
</evidence>